<dbReference type="GeneID" id="43367485"/>
<organism evidence="1 2">
    <name type="scientific">Caldicellulosiruptor bescii</name>
    <name type="common">Anaerocellum thermophilum</name>
    <dbReference type="NCBI Taxonomy" id="31899"/>
    <lineage>
        <taxon>Bacteria</taxon>
        <taxon>Bacillati</taxon>
        <taxon>Bacillota</taxon>
        <taxon>Bacillota incertae sedis</taxon>
        <taxon>Caldicellulosiruptorales</taxon>
        <taxon>Caldicellulosiruptoraceae</taxon>
        <taxon>Caldicellulosiruptor</taxon>
    </lineage>
</organism>
<keyword evidence="2" id="KW-1185">Reference proteome</keyword>
<gene>
    <name evidence="1" type="ORF">SAMN05216240_2875</name>
</gene>
<evidence type="ECO:0000313" key="1">
    <source>
        <dbReference type="EMBL" id="SMR98627.1"/>
    </source>
</evidence>
<dbReference type="Proteomes" id="UP000196803">
    <property type="component" value="Unassembled WGS sequence"/>
</dbReference>
<reference evidence="1 2" key="1">
    <citation type="submission" date="2017-05" db="EMBL/GenBank/DDBJ databases">
        <authorList>
            <person name="Varghese N."/>
            <person name="Submissions S."/>
        </authorList>
    </citation>
    <scope>NUCLEOTIDE SEQUENCE [LARGE SCALE GENOMIC DNA]</scope>
    <source>
        <strain evidence="1 2">MACB1020</strain>
    </source>
</reference>
<dbReference type="RefSeq" id="WP_012660743.1">
    <property type="nucleotide sequence ID" value="NZ_FUZJ01000002.1"/>
</dbReference>
<evidence type="ECO:0000313" key="2">
    <source>
        <dbReference type="Proteomes" id="UP000196803"/>
    </source>
</evidence>
<accession>A0ABY1SBQ9</accession>
<comment type="caution">
    <text evidence="1">The sequence shown here is derived from an EMBL/GenBank/DDBJ whole genome shotgun (WGS) entry which is preliminary data.</text>
</comment>
<proteinExistence type="predicted"/>
<evidence type="ECO:0008006" key="3">
    <source>
        <dbReference type="Google" id="ProtNLM"/>
    </source>
</evidence>
<protein>
    <recommendedName>
        <fullName evidence="3">CopG domain protein DNA-binding domain protein</fullName>
    </recommendedName>
</protein>
<name>A0ABY1SBQ9_CALBS</name>
<dbReference type="EMBL" id="FXXC01000003">
    <property type="protein sequence ID" value="SMR98627.1"/>
    <property type="molecule type" value="Genomic_DNA"/>
</dbReference>
<sequence length="54" mass="6331">MTQQITIRVPAKELEEWRLKIKELSDRLGMRIALSELVRQGVPKAIEELESRIK</sequence>